<dbReference type="AlphaFoldDB" id="A0A498NY21"/>
<keyword evidence="1" id="KW-0401">Integrin</keyword>
<comment type="caution">
    <text evidence="1">The sequence shown here is derived from an EMBL/GenBank/DDBJ whole genome shotgun (WGS) entry which is preliminary data.</text>
</comment>
<dbReference type="EMBL" id="QBIY01007030">
    <property type="protein sequence ID" value="RXN36805.1"/>
    <property type="molecule type" value="Genomic_DNA"/>
</dbReference>
<gene>
    <name evidence="1" type="ORF">ROHU_002624</name>
</gene>
<dbReference type="Proteomes" id="UP000290572">
    <property type="component" value="Unassembled WGS sequence"/>
</dbReference>
<dbReference type="GO" id="GO:0007229">
    <property type="term" value="P:integrin-mediated signaling pathway"/>
    <property type="evidence" value="ECO:0007669"/>
    <property type="project" value="UniProtKB-KW"/>
</dbReference>
<evidence type="ECO:0000313" key="1">
    <source>
        <dbReference type="EMBL" id="RXN36805.1"/>
    </source>
</evidence>
<evidence type="ECO:0000313" key="2">
    <source>
        <dbReference type="Proteomes" id="UP000290572"/>
    </source>
</evidence>
<sequence length="75" mass="8607">MSYVNIGTFTTHGGQFFLEPLLSADGDEYEEEHNKPHLLYRHDANRKSHDTRPCSASEFDVQIVNAFNNINLLQL</sequence>
<dbReference type="STRING" id="84645.A0A498NY21"/>
<reference evidence="1 2" key="1">
    <citation type="submission" date="2018-03" db="EMBL/GenBank/DDBJ databases">
        <title>Draft genome sequence of Rohu Carp (Labeo rohita).</title>
        <authorList>
            <person name="Das P."/>
            <person name="Kushwaha B."/>
            <person name="Joshi C.G."/>
            <person name="Kumar D."/>
            <person name="Nagpure N.S."/>
            <person name="Sahoo L."/>
            <person name="Das S.P."/>
            <person name="Bit A."/>
            <person name="Patnaik S."/>
            <person name="Meher P.K."/>
            <person name="Jayasankar P."/>
            <person name="Koringa P.G."/>
            <person name="Patel N.V."/>
            <person name="Hinsu A.T."/>
            <person name="Kumar R."/>
            <person name="Pandey M."/>
            <person name="Agarwal S."/>
            <person name="Srivastava S."/>
            <person name="Singh M."/>
            <person name="Iquebal M.A."/>
            <person name="Jaiswal S."/>
            <person name="Angadi U.B."/>
            <person name="Kumar N."/>
            <person name="Raza M."/>
            <person name="Shah T.M."/>
            <person name="Rai A."/>
            <person name="Jena J.K."/>
        </authorList>
    </citation>
    <scope>NUCLEOTIDE SEQUENCE [LARGE SCALE GENOMIC DNA]</scope>
    <source>
        <strain evidence="1">DASCIFA01</strain>
        <tissue evidence="1">Testis</tissue>
    </source>
</reference>
<proteinExistence type="predicted"/>
<organism evidence="1 2">
    <name type="scientific">Labeo rohita</name>
    <name type="common">Indian major carp</name>
    <name type="synonym">Cyprinus rohita</name>
    <dbReference type="NCBI Taxonomy" id="84645"/>
    <lineage>
        <taxon>Eukaryota</taxon>
        <taxon>Metazoa</taxon>
        <taxon>Chordata</taxon>
        <taxon>Craniata</taxon>
        <taxon>Vertebrata</taxon>
        <taxon>Euteleostomi</taxon>
        <taxon>Actinopterygii</taxon>
        <taxon>Neopterygii</taxon>
        <taxon>Teleostei</taxon>
        <taxon>Ostariophysi</taxon>
        <taxon>Cypriniformes</taxon>
        <taxon>Cyprinidae</taxon>
        <taxon>Labeoninae</taxon>
        <taxon>Labeonini</taxon>
        <taxon>Labeo</taxon>
    </lineage>
</organism>
<protein>
    <submittedName>
        <fullName evidence="1">A disintegrin and metallo ase with thrombospondin motifs 20</fullName>
    </submittedName>
</protein>
<accession>A0A498NY21</accession>
<keyword evidence="2" id="KW-1185">Reference proteome</keyword>
<name>A0A498NY21_LABRO</name>